<dbReference type="WBParaSite" id="mrna-Wban_04788">
    <property type="protein sequence ID" value="mrna-Wban_04788"/>
    <property type="gene ID" value="Wban_04788"/>
</dbReference>
<keyword evidence="3" id="KW-0677">Repeat</keyword>
<dbReference type="GO" id="GO:0000981">
    <property type="term" value="F:DNA-binding transcription factor activity, RNA polymerase II-specific"/>
    <property type="evidence" value="ECO:0007669"/>
    <property type="project" value="TreeGrafter"/>
</dbReference>
<evidence type="ECO:0000256" key="10">
    <source>
        <dbReference type="SAM" id="Phobius"/>
    </source>
</evidence>
<evidence type="ECO:0000256" key="7">
    <source>
        <dbReference type="ARBA" id="ARBA00023163"/>
    </source>
</evidence>
<dbReference type="Gene3D" id="3.30.160.60">
    <property type="entry name" value="Classic Zinc Finger"/>
    <property type="match status" value="11"/>
</dbReference>
<evidence type="ECO:0000256" key="5">
    <source>
        <dbReference type="ARBA" id="ARBA00022833"/>
    </source>
</evidence>
<dbReference type="SUPFAM" id="SSF57667">
    <property type="entry name" value="beta-beta-alpha zinc fingers"/>
    <property type="match status" value="6"/>
</dbReference>
<evidence type="ECO:0000259" key="11">
    <source>
        <dbReference type="PROSITE" id="PS50157"/>
    </source>
</evidence>
<dbReference type="Pfam" id="PF13894">
    <property type="entry name" value="zf-C2H2_4"/>
    <property type="match status" value="1"/>
</dbReference>
<feature type="domain" description="C2H2-type" evidence="11">
    <location>
        <begin position="461"/>
        <end position="488"/>
    </location>
</feature>
<protein>
    <recommendedName>
        <fullName evidence="11">C2H2-type domain-containing protein</fullName>
    </recommendedName>
</protein>
<dbReference type="AlphaFoldDB" id="A0AAF5RV66"/>
<dbReference type="PROSITE" id="PS50157">
    <property type="entry name" value="ZINC_FINGER_C2H2_2"/>
    <property type="match status" value="9"/>
</dbReference>
<keyword evidence="4 9" id="KW-0863">Zinc-finger</keyword>
<proteinExistence type="predicted"/>
<feature type="domain" description="C2H2-type" evidence="11">
    <location>
        <begin position="489"/>
        <end position="505"/>
    </location>
</feature>
<evidence type="ECO:0000256" key="1">
    <source>
        <dbReference type="ARBA" id="ARBA00004123"/>
    </source>
</evidence>
<reference evidence="12" key="2">
    <citation type="journal article" date="2016" name="Mol. Ecol.">
        <title>Population genomics of the filarial nematode parasite Wuchereria bancrofti from mosquitoes.</title>
        <authorList>
            <person name="Small S.T."/>
            <person name="Reimer L.J."/>
            <person name="Tisch D.J."/>
            <person name="King C.L."/>
            <person name="Christensen B.M."/>
            <person name="Siba P.M."/>
            <person name="Kazura J.W."/>
            <person name="Serre D."/>
            <person name="Zimmerman P.A."/>
        </authorList>
    </citation>
    <scope>NUCLEOTIDE SEQUENCE</scope>
    <source>
        <strain evidence="12">pt0022</strain>
    </source>
</reference>
<feature type="transmembrane region" description="Helical" evidence="10">
    <location>
        <begin position="234"/>
        <end position="257"/>
    </location>
</feature>
<evidence type="ECO:0000256" key="9">
    <source>
        <dbReference type="PROSITE-ProRule" id="PRU00042"/>
    </source>
</evidence>
<dbReference type="GO" id="GO:0008270">
    <property type="term" value="F:zinc ion binding"/>
    <property type="evidence" value="ECO:0007669"/>
    <property type="project" value="UniProtKB-KW"/>
</dbReference>
<name>A0AAF5RV66_WUCBA</name>
<evidence type="ECO:0000256" key="4">
    <source>
        <dbReference type="ARBA" id="ARBA00022771"/>
    </source>
</evidence>
<accession>A0AAF5RV66</accession>
<dbReference type="SMART" id="SM00355">
    <property type="entry name" value="ZnF_C2H2"/>
    <property type="match status" value="10"/>
</dbReference>
<feature type="domain" description="C2H2-type" evidence="11">
    <location>
        <begin position="128"/>
        <end position="155"/>
    </location>
</feature>
<reference evidence="12" key="1">
    <citation type="submission" date="2015-03" db="EMBL/GenBank/DDBJ databases">
        <title>Wuchereria bancrofti Genome Sequencing Papua New Guinea Strain.</title>
        <authorList>
            <person name="Small S.T."/>
            <person name="Serre D."/>
            <person name="Zimmerman P.A."/>
        </authorList>
    </citation>
    <scope>NUCLEOTIDE SEQUENCE [LARGE SCALE GENOMIC DNA]</scope>
    <source>
        <strain evidence="12">pt0022</strain>
    </source>
</reference>
<sequence length="530" mass="61622">MGREDEEEIGLQVLQTKPLDLSAPKVKEDEDRSQSLSVERVSDERIKLLERVVAIETPMEVMELSKQEESTGKKRRCDICQKEVTNMKTHVMTHTGEKPYSCSICKKSFSKFSNMKRHMMIHTGEKPYSCRICKKNFTHSGNMKKHMMTHTGEKPYSCQICKQNFIQSGNMKRHMMTHTGEKPYSCSICGKSYTKKHSLQTHMLTHGMNRTIYHCTKAKKKESGKKKRENNMQIIFKFLFFFFIISINLISAIDLVMSFTVNDRMISVKFSSTNFIYNYPVNLNVFQNWQEIILIGMHFIYFFFLFQLSNIQTTVAQTGQTKPLDLSAPKVKENEDRSQGLSVEGVSDERIKLLERLVPIETLMEVMKLSKQEESTGKKRRCDICQKEVANMKKHMMAHTGEKPYSCRICKKNFTDSSNMKTHVMTHTGEKPYSCSICKKSFSKFSNMKRHMMIHTGEKPYSCQICKQNFIQSGNMKIHMMTHNGEKPYSCQACGKSFSRKQNLKTTYHCTVCGKDFRTKRNLKFHIKNH</sequence>
<dbReference type="FunFam" id="3.30.160.60:FF:000912">
    <property type="entry name" value="Zinc finger protein 660"/>
    <property type="match status" value="2"/>
</dbReference>
<feature type="domain" description="C2H2-type" evidence="11">
    <location>
        <begin position="508"/>
        <end position="530"/>
    </location>
</feature>
<evidence type="ECO:0000256" key="3">
    <source>
        <dbReference type="ARBA" id="ARBA00022737"/>
    </source>
</evidence>
<feature type="domain" description="C2H2-type" evidence="11">
    <location>
        <begin position="405"/>
        <end position="432"/>
    </location>
</feature>
<evidence type="ECO:0000256" key="6">
    <source>
        <dbReference type="ARBA" id="ARBA00023015"/>
    </source>
</evidence>
<dbReference type="FunFam" id="3.30.160.60:FF:000130">
    <property type="entry name" value="Spalt-like transcription factor 4"/>
    <property type="match status" value="2"/>
</dbReference>
<dbReference type="PROSITE" id="PS00028">
    <property type="entry name" value="ZINC_FINGER_C2H2_1"/>
    <property type="match status" value="8"/>
</dbReference>
<dbReference type="InterPro" id="IPR013087">
    <property type="entry name" value="Znf_C2H2_type"/>
</dbReference>
<dbReference type="GO" id="GO:0005634">
    <property type="term" value="C:nucleus"/>
    <property type="evidence" value="ECO:0007669"/>
    <property type="project" value="UniProtKB-SubCell"/>
</dbReference>
<keyword evidence="6" id="KW-0805">Transcription regulation</keyword>
<dbReference type="PANTHER" id="PTHR24409">
    <property type="entry name" value="ZINC FINGER PROTEIN 142"/>
    <property type="match status" value="1"/>
</dbReference>
<evidence type="ECO:0000256" key="2">
    <source>
        <dbReference type="ARBA" id="ARBA00022723"/>
    </source>
</evidence>
<dbReference type="FunFam" id="3.30.160.60:FF:000328">
    <property type="entry name" value="Zinc finger protein 1079"/>
    <property type="match status" value="1"/>
</dbReference>
<keyword evidence="7" id="KW-0804">Transcription</keyword>
<feature type="domain" description="C2H2-type" evidence="11">
    <location>
        <begin position="433"/>
        <end position="460"/>
    </location>
</feature>
<dbReference type="FunFam" id="3.30.160.60:FF:000264">
    <property type="entry name" value="Zinc finger protein 236"/>
    <property type="match status" value="1"/>
</dbReference>
<dbReference type="GO" id="GO:0000977">
    <property type="term" value="F:RNA polymerase II transcription regulatory region sequence-specific DNA binding"/>
    <property type="evidence" value="ECO:0007669"/>
    <property type="project" value="TreeGrafter"/>
</dbReference>
<keyword evidence="10" id="KW-1133">Transmembrane helix</keyword>
<evidence type="ECO:0000256" key="8">
    <source>
        <dbReference type="ARBA" id="ARBA00023242"/>
    </source>
</evidence>
<keyword evidence="8" id="KW-0539">Nucleus</keyword>
<comment type="subcellular location">
    <subcellularLocation>
        <location evidence="1">Nucleus</location>
    </subcellularLocation>
</comment>
<feature type="domain" description="C2H2-type" evidence="11">
    <location>
        <begin position="184"/>
        <end position="211"/>
    </location>
</feature>
<organism evidence="12 13">
    <name type="scientific">Wuchereria bancrofti</name>
    <dbReference type="NCBI Taxonomy" id="6293"/>
    <lineage>
        <taxon>Eukaryota</taxon>
        <taxon>Metazoa</taxon>
        <taxon>Ecdysozoa</taxon>
        <taxon>Nematoda</taxon>
        <taxon>Chromadorea</taxon>
        <taxon>Rhabditida</taxon>
        <taxon>Spirurina</taxon>
        <taxon>Spiruromorpha</taxon>
        <taxon>Filarioidea</taxon>
        <taxon>Onchocercidae</taxon>
        <taxon>Wuchereria</taxon>
    </lineage>
</organism>
<reference evidence="13" key="3">
    <citation type="submission" date="2024-02" db="UniProtKB">
        <authorList>
            <consortium name="WormBaseParasite"/>
        </authorList>
    </citation>
    <scope>IDENTIFICATION</scope>
    <source>
        <strain evidence="13">pt0022</strain>
    </source>
</reference>
<feature type="domain" description="C2H2-type" evidence="11">
    <location>
        <begin position="156"/>
        <end position="183"/>
    </location>
</feature>
<keyword evidence="10" id="KW-0812">Transmembrane</keyword>
<evidence type="ECO:0000313" key="12">
    <source>
        <dbReference type="Proteomes" id="UP000093561"/>
    </source>
</evidence>
<keyword evidence="2" id="KW-0479">Metal-binding</keyword>
<dbReference type="FunFam" id="3.30.160.60:FF:001325">
    <property type="entry name" value="zinc finger protein 200"/>
    <property type="match status" value="1"/>
</dbReference>
<feature type="domain" description="C2H2-type" evidence="11">
    <location>
        <begin position="100"/>
        <end position="127"/>
    </location>
</feature>
<keyword evidence="10" id="KW-0472">Membrane</keyword>
<evidence type="ECO:0000313" key="13">
    <source>
        <dbReference type="WBParaSite" id="mrna-Wban_04788"/>
    </source>
</evidence>
<dbReference type="InterPro" id="IPR036236">
    <property type="entry name" value="Znf_C2H2_sf"/>
</dbReference>
<keyword evidence="5" id="KW-0862">Zinc</keyword>
<dbReference type="PANTHER" id="PTHR24409:SF295">
    <property type="entry name" value="AZ2-RELATED"/>
    <property type="match status" value="1"/>
</dbReference>
<feature type="transmembrane region" description="Helical" evidence="10">
    <location>
        <begin position="289"/>
        <end position="308"/>
    </location>
</feature>
<dbReference type="FunFam" id="3.30.160.60:FF:001289">
    <property type="entry name" value="Zinc finger protein 574"/>
    <property type="match status" value="1"/>
</dbReference>
<dbReference type="Pfam" id="PF00096">
    <property type="entry name" value="zf-C2H2"/>
    <property type="match status" value="7"/>
</dbReference>
<dbReference type="Proteomes" id="UP000093561">
    <property type="component" value="Unassembled WGS sequence"/>
</dbReference>